<dbReference type="OrthoDB" id="155519at2157"/>
<name>A0A6B0GNU5_9EURY</name>
<dbReference type="EMBL" id="WSZK01000018">
    <property type="protein sequence ID" value="MWG35257.1"/>
    <property type="molecule type" value="Genomic_DNA"/>
</dbReference>
<keyword evidence="3" id="KW-1185">Reference proteome</keyword>
<dbReference type="Proteomes" id="UP000451471">
    <property type="component" value="Unassembled WGS sequence"/>
</dbReference>
<organism evidence="2 3">
    <name type="scientific">Halomarina oriensis</name>
    <dbReference type="NCBI Taxonomy" id="671145"/>
    <lineage>
        <taxon>Archaea</taxon>
        <taxon>Methanobacteriati</taxon>
        <taxon>Methanobacteriota</taxon>
        <taxon>Stenosarchaea group</taxon>
        <taxon>Halobacteria</taxon>
        <taxon>Halobacteriales</taxon>
        <taxon>Natronomonadaceae</taxon>
        <taxon>Halomarina</taxon>
    </lineage>
</organism>
<feature type="region of interest" description="Disordered" evidence="1">
    <location>
        <begin position="1"/>
        <end position="45"/>
    </location>
</feature>
<gene>
    <name evidence="2" type="ORF">GQS65_12295</name>
</gene>
<accession>A0A6B0GNU5</accession>
<feature type="compositionally biased region" description="Basic and acidic residues" evidence="1">
    <location>
        <begin position="11"/>
        <end position="20"/>
    </location>
</feature>
<dbReference type="AlphaFoldDB" id="A0A6B0GNU5"/>
<evidence type="ECO:0000313" key="3">
    <source>
        <dbReference type="Proteomes" id="UP000451471"/>
    </source>
</evidence>
<evidence type="ECO:0000256" key="1">
    <source>
        <dbReference type="SAM" id="MobiDB-lite"/>
    </source>
</evidence>
<protein>
    <submittedName>
        <fullName evidence="2">Uncharacterized protein</fullName>
    </submittedName>
</protein>
<dbReference type="RefSeq" id="WP_158204937.1">
    <property type="nucleotide sequence ID" value="NZ_WSZK01000018.1"/>
</dbReference>
<proteinExistence type="predicted"/>
<sequence>MPAASSCPSVRPDEFDEIRTPEWATSPATSAVAGSEVRTGHRSDGDDWRTQSVLVLVDGLTLGAWVGSRLPRGE</sequence>
<reference evidence="2 3" key="1">
    <citation type="submission" date="2019-12" db="EMBL/GenBank/DDBJ databases">
        <title>Halocatena pleomorpha gen. nov. sp. nov., an extremely halophilic archaeon of family Halobacteriaceae isolated from saltpan soil.</title>
        <authorList>
            <person name="Pal Y."/>
            <person name="Verma A."/>
            <person name="Krishnamurthi S."/>
            <person name="Kumar P."/>
        </authorList>
    </citation>
    <scope>NUCLEOTIDE SEQUENCE [LARGE SCALE GENOMIC DNA]</scope>
    <source>
        <strain evidence="2 3">JCM 16495</strain>
    </source>
</reference>
<comment type="caution">
    <text evidence="2">The sequence shown here is derived from an EMBL/GenBank/DDBJ whole genome shotgun (WGS) entry which is preliminary data.</text>
</comment>
<evidence type="ECO:0000313" key="2">
    <source>
        <dbReference type="EMBL" id="MWG35257.1"/>
    </source>
</evidence>